<dbReference type="AlphaFoldDB" id="A0A1S3DFK6"/>
<evidence type="ECO:0000313" key="2">
    <source>
        <dbReference type="Proteomes" id="UP000079169"/>
    </source>
</evidence>
<dbReference type="GeneID" id="103517470"/>
<evidence type="ECO:0000256" key="1">
    <source>
        <dbReference type="SAM" id="MobiDB-lite"/>
    </source>
</evidence>
<feature type="compositionally biased region" description="Polar residues" evidence="1">
    <location>
        <begin position="231"/>
        <end position="245"/>
    </location>
</feature>
<feature type="compositionally biased region" description="Polar residues" evidence="1">
    <location>
        <begin position="324"/>
        <end position="333"/>
    </location>
</feature>
<reference evidence="3" key="1">
    <citation type="submission" date="2025-08" db="UniProtKB">
        <authorList>
            <consortium name="RefSeq"/>
        </authorList>
    </citation>
    <scope>IDENTIFICATION</scope>
</reference>
<protein>
    <submittedName>
        <fullName evidence="3">Uncharacterized protein LOC103517470</fullName>
    </submittedName>
</protein>
<feature type="compositionally biased region" description="Basic and acidic residues" evidence="1">
    <location>
        <begin position="270"/>
        <end position="294"/>
    </location>
</feature>
<accession>A0A1S3DFK6</accession>
<organism evidence="2 3">
    <name type="scientific">Diaphorina citri</name>
    <name type="common">Asian citrus psyllid</name>
    <dbReference type="NCBI Taxonomy" id="121845"/>
    <lineage>
        <taxon>Eukaryota</taxon>
        <taxon>Metazoa</taxon>
        <taxon>Ecdysozoa</taxon>
        <taxon>Arthropoda</taxon>
        <taxon>Hexapoda</taxon>
        <taxon>Insecta</taxon>
        <taxon>Pterygota</taxon>
        <taxon>Neoptera</taxon>
        <taxon>Paraneoptera</taxon>
        <taxon>Hemiptera</taxon>
        <taxon>Sternorrhyncha</taxon>
        <taxon>Psylloidea</taxon>
        <taxon>Psyllidae</taxon>
        <taxon>Diaphorininae</taxon>
        <taxon>Diaphorina</taxon>
    </lineage>
</organism>
<feature type="compositionally biased region" description="Basic and acidic residues" evidence="1">
    <location>
        <begin position="212"/>
        <end position="230"/>
    </location>
</feature>
<feature type="region of interest" description="Disordered" evidence="1">
    <location>
        <begin position="212"/>
        <end position="246"/>
    </location>
</feature>
<feature type="region of interest" description="Disordered" evidence="1">
    <location>
        <begin position="316"/>
        <end position="335"/>
    </location>
</feature>
<dbReference type="KEGG" id="dci:103517470"/>
<feature type="region of interest" description="Disordered" evidence="1">
    <location>
        <begin position="417"/>
        <end position="447"/>
    </location>
</feature>
<gene>
    <name evidence="3" type="primary">LOC103517470</name>
</gene>
<keyword evidence="2" id="KW-1185">Reference proteome</keyword>
<proteinExistence type="predicted"/>
<dbReference type="Proteomes" id="UP000079169">
    <property type="component" value="Unplaced"/>
</dbReference>
<dbReference type="PaxDb" id="121845-A0A1S3DFK6"/>
<feature type="region of interest" description="Disordered" evidence="1">
    <location>
        <begin position="259"/>
        <end position="298"/>
    </location>
</feature>
<dbReference type="RefSeq" id="XP_008480727.2">
    <property type="nucleotide sequence ID" value="XM_008482505.3"/>
</dbReference>
<sequence length="687" mass="79775">MEQVKYETRDDYQRPINTRRTEWDKGCSRVQPLKITWSSQQCGPNLKPGVTVMDSHTIFIKDQQDKIRANECLLRNPADLDKHVYAMCSKNDNVPELLQSCSSEHFNTHNDGFRPRDSLRRNGRFKGGGESYTTFYINAKESDKSHNKAHIAHNDVNYRRADGTHYHRSPEYLLHKDKCDPKICHNKHNDQNYYEEILLKYSNPTHKCVDFKKQERTRRNPSSNERRQTYYDENSTHYYTHQGDQNIDGYLNAEKINTKNEKLKFRHPEKKNSNKLNDKTNREKKNNSGPKDLRPSNGGWNQVYSYYCFDENNTKPTHGVAKSRPSNKFSNLQEESKENYADSWGREEENIFENIQNNIHNDHKRYICRKSEQEEDSDSKIEKELASTSSFNKDINDPKIIQIAKLIVECFQNDPQFPNKNNTKQRANKGGVTRTNIQQKRRDHGNSNEVSNVIKAEDVLFVNDTFNEEEESSDFANIQQANNKIPVKPKIAALQGRGFSKKCLQRTTVKKKASKMMKKQNSKVTSLRRLGSKKYHCKQPVCYGQKRKQNQCVAMKNNANRKVREVSVRLENQLPLYDENSHLLGFLKEGTQIVGPACPQSCDDHLYKKVPNVKDCSGCQFSICNKATQLKDDTCTPPSARWTYGPNFTSSIRHELVKAKFNKCPKCKRCTQRVIRTESPTVIMSEL</sequence>
<evidence type="ECO:0000313" key="3">
    <source>
        <dbReference type="RefSeq" id="XP_008480727.2"/>
    </source>
</evidence>
<name>A0A1S3DFK6_DIACI</name>